<proteinExistence type="predicted"/>
<protein>
    <submittedName>
        <fullName evidence="1">Uncharacterized protein</fullName>
    </submittedName>
</protein>
<dbReference type="EMBL" id="NBNE01000262">
    <property type="protein sequence ID" value="OWZ21057.1"/>
    <property type="molecule type" value="Genomic_DNA"/>
</dbReference>
<dbReference type="AlphaFoldDB" id="A0A225WVF6"/>
<keyword evidence="2" id="KW-1185">Reference proteome</keyword>
<name>A0A225WVF6_9STRA</name>
<dbReference type="Proteomes" id="UP000198211">
    <property type="component" value="Unassembled WGS sequence"/>
</dbReference>
<sequence>MATWQKLLLCMSGALPSPDVELNIDTSNHGLAALDPGSNSFIQVKFDDEGLALIAELTFQFSPEDLQETLHELLGTLQSRSLAASSAKQYSSTWSQGKAWCSWLKFSTSANTLINSRFSRLIAGDLAGDVPMQEILPPLCSLKSAILRGIISERLAASSASCQDPTGYHRHASSRSAK</sequence>
<organism evidence="1 2">
    <name type="scientific">Phytophthora megakarya</name>
    <dbReference type="NCBI Taxonomy" id="4795"/>
    <lineage>
        <taxon>Eukaryota</taxon>
        <taxon>Sar</taxon>
        <taxon>Stramenopiles</taxon>
        <taxon>Oomycota</taxon>
        <taxon>Peronosporomycetes</taxon>
        <taxon>Peronosporales</taxon>
        <taxon>Peronosporaceae</taxon>
        <taxon>Phytophthora</taxon>
    </lineage>
</organism>
<reference evidence="2" key="1">
    <citation type="submission" date="2017-03" db="EMBL/GenBank/DDBJ databases">
        <title>Phytopthora megakarya and P. palmivora, two closely related causual agents of cacao black pod achieved similar genome size and gene model numbers by different mechanisms.</title>
        <authorList>
            <person name="Ali S."/>
            <person name="Shao J."/>
            <person name="Larry D.J."/>
            <person name="Kronmiller B."/>
            <person name="Shen D."/>
            <person name="Strem M.D."/>
            <person name="Melnick R.L."/>
            <person name="Guiltinan M.J."/>
            <person name="Tyler B.M."/>
            <person name="Meinhardt L.W."/>
            <person name="Bailey B.A."/>
        </authorList>
    </citation>
    <scope>NUCLEOTIDE SEQUENCE [LARGE SCALE GENOMIC DNA]</scope>
    <source>
        <strain evidence="2">zdho120</strain>
    </source>
</reference>
<gene>
    <name evidence="1" type="ORF">PHMEG_0004442</name>
</gene>
<evidence type="ECO:0000313" key="2">
    <source>
        <dbReference type="Proteomes" id="UP000198211"/>
    </source>
</evidence>
<evidence type="ECO:0000313" key="1">
    <source>
        <dbReference type="EMBL" id="OWZ21057.1"/>
    </source>
</evidence>
<accession>A0A225WVF6</accession>
<comment type="caution">
    <text evidence="1">The sequence shown here is derived from an EMBL/GenBank/DDBJ whole genome shotgun (WGS) entry which is preliminary data.</text>
</comment>